<name>A0A3N0YY88_ANAGA</name>
<sequence>MCMSTICCIKHKGPQKNINNIKDCLKVLNECGENIPRFVSHYLDELPPVGFGNIDASALLSRVEQLSREVSSLREALEAQASVNENLGVATAIMDRRVTAMEKLRGSPDWEHGFGAAPASQERVLQDSVVPACQSREEISSPLSQSPAWSTVVGKGVRKPCKSPNAVGQSNTAMKGRFKGEERRKMGIIGTGTESNIPVVKTRLVSVFSTRFSPSLDADTLSSYLTEKMGKSVTCRKIDSTRNDSVHFMSLLSVRK</sequence>
<keyword evidence="3" id="KW-1185">Reference proteome</keyword>
<dbReference type="OrthoDB" id="8959748at2759"/>
<protein>
    <submittedName>
        <fullName evidence="2">Uncharacterized protein</fullName>
    </submittedName>
</protein>
<proteinExistence type="predicted"/>
<gene>
    <name evidence="2" type="ORF">DPX16_1509</name>
</gene>
<dbReference type="AlphaFoldDB" id="A0A3N0YY88"/>
<evidence type="ECO:0000313" key="3">
    <source>
        <dbReference type="Proteomes" id="UP000281406"/>
    </source>
</evidence>
<evidence type="ECO:0000256" key="1">
    <source>
        <dbReference type="SAM" id="Coils"/>
    </source>
</evidence>
<reference evidence="2 3" key="1">
    <citation type="submission" date="2018-10" db="EMBL/GenBank/DDBJ databases">
        <title>Genome assembly for a Yunnan-Guizhou Plateau 3E fish, Anabarilius grahami (Regan), and its evolutionary and genetic applications.</title>
        <authorList>
            <person name="Jiang W."/>
        </authorList>
    </citation>
    <scope>NUCLEOTIDE SEQUENCE [LARGE SCALE GENOMIC DNA]</scope>
    <source>
        <strain evidence="2">AG-KIZ</strain>
        <tissue evidence="2">Muscle</tissue>
    </source>
</reference>
<accession>A0A3N0YY88</accession>
<organism evidence="2 3">
    <name type="scientific">Anabarilius grahami</name>
    <name type="common">Kanglang fish</name>
    <name type="synonym">Barilius grahami</name>
    <dbReference type="NCBI Taxonomy" id="495550"/>
    <lineage>
        <taxon>Eukaryota</taxon>
        <taxon>Metazoa</taxon>
        <taxon>Chordata</taxon>
        <taxon>Craniata</taxon>
        <taxon>Vertebrata</taxon>
        <taxon>Euteleostomi</taxon>
        <taxon>Actinopterygii</taxon>
        <taxon>Neopterygii</taxon>
        <taxon>Teleostei</taxon>
        <taxon>Ostariophysi</taxon>
        <taxon>Cypriniformes</taxon>
        <taxon>Xenocyprididae</taxon>
        <taxon>Xenocypridinae</taxon>
        <taxon>Xenocypridinae incertae sedis</taxon>
        <taxon>Anabarilius</taxon>
    </lineage>
</organism>
<dbReference type="Proteomes" id="UP000281406">
    <property type="component" value="Unassembled WGS sequence"/>
</dbReference>
<keyword evidence="1" id="KW-0175">Coiled coil</keyword>
<evidence type="ECO:0000313" key="2">
    <source>
        <dbReference type="EMBL" id="ROL51267.1"/>
    </source>
</evidence>
<dbReference type="EMBL" id="RJVU01019022">
    <property type="protein sequence ID" value="ROL51267.1"/>
    <property type="molecule type" value="Genomic_DNA"/>
</dbReference>
<feature type="coiled-coil region" evidence="1">
    <location>
        <begin position="56"/>
        <end position="83"/>
    </location>
</feature>
<comment type="caution">
    <text evidence="2">The sequence shown here is derived from an EMBL/GenBank/DDBJ whole genome shotgun (WGS) entry which is preliminary data.</text>
</comment>